<dbReference type="EnsemblPlants" id="Pp3c7_7370V3.3">
    <property type="protein sequence ID" value="Pp3c7_7370V3.3"/>
    <property type="gene ID" value="Pp3c7_7370"/>
</dbReference>
<name>A9S242_PHYPA</name>
<evidence type="ECO:0000256" key="11">
    <source>
        <dbReference type="SAM" id="MobiDB-lite"/>
    </source>
</evidence>
<evidence type="ECO:0000256" key="7">
    <source>
        <dbReference type="ARBA" id="ARBA00022989"/>
    </source>
</evidence>
<feature type="compositionally biased region" description="Low complexity" evidence="11">
    <location>
        <begin position="53"/>
        <end position="65"/>
    </location>
</feature>
<evidence type="ECO:0000256" key="6">
    <source>
        <dbReference type="ARBA" id="ARBA00022824"/>
    </source>
</evidence>
<evidence type="ECO:0000256" key="1">
    <source>
        <dbReference type="ARBA" id="ARBA00004477"/>
    </source>
</evidence>
<keyword evidence="5" id="KW-0053">Apoptosis</keyword>
<dbReference type="PaxDb" id="3218-PP1S42_185V6.1"/>
<comment type="subunit">
    <text evidence="3">Constitutively interacts with CASP4; required for the localization of procaspase 4 to the ER.</text>
</comment>
<evidence type="ECO:0000313" key="12">
    <source>
        <dbReference type="EMBL" id="PNR50893.1"/>
    </source>
</evidence>
<evidence type="ECO:0000256" key="3">
    <source>
        <dbReference type="ARBA" id="ARBA00011720"/>
    </source>
</evidence>
<sequence length="583" mass="63929">MAIEGSGVETSNGGRNANATSGGYLDHGWQMVTNPKKQRRLEVAKAKGGKDGNNGSSKSTSDSKIFQALEIEAEERRARRDARIAAALAAGVEDEEDSDDGEAPKTEGTVEETELKKPKAKKPKKPKVSVAEAAAAIDSTDLATFLSDISESFASLPDIQLLRCADYFGRAFSSVTTAQFGWNKILRETPIVKSLEIPLCYVPDTLNKMLADWLSQRPADALCKFIVWILKEILDDAHAHAGSHKSSKHSAPPSQKTKVGVLILLAIILRRRPDILQQQAQTVRNQFQALDQLPTLVWAYGQAAQGDLVIGMSLWVHNLLPLAVGKSSTPVLRDTALQFLESVVLVDPKKARSVLLNGVSRKGERLVPAASLDSVMRASFPTESARTKAADRFQAVYPIVKELALAGLQNSKTTRPVAQQLLPLSVAALSQDVEALSQEACSNFIWCLSQNSDCYQQWEKLHLENLKASNRVLSYIRHEWKEASQRLAPFMNLKKTVKALRLKHKHVLEDTQKNHDLLGQAKVADGHCKAILNRLSTFPSCASATLTLSAGAAIAYAFYMLSPDANPLKWDGWLHLSNIRSLF</sequence>
<comment type="similarity">
    <text evidence="2">Belongs to the TMEM214 family.</text>
</comment>
<reference evidence="12 14" key="1">
    <citation type="journal article" date="2008" name="Science">
        <title>The Physcomitrella genome reveals evolutionary insights into the conquest of land by plants.</title>
        <authorList>
            <person name="Rensing S."/>
            <person name="Lang D."/>
            <person name="Zimmer A."/>
            <person name="Terry A."/>
            <person name="Salamov A."/>
            <person name="Shapiro H."/>
            <person name="Nishiyama T."/>
            <person name="Perroud P.-F."/>
            <person name="Lindquist E."/>
            <person name="Kamisugi Y."/>
            <person name="Tanahashi T."/>
            <person name="Sakakibara K."/>
            <person name="Fujita T."/>
            <person name="Oishi K."/>
            <person name="Shin-I T."/>
            <person name="Kuroki Y."/>
            <person name="Toyoda A."/>
            <person name="Suzuki Y."/>
            <person name="Hashimoto A."/>
            <person name="Yamaguchi K."/>
            <person name="Sugano A."/>
            <person name="Kohara Y."/>
            <person name="Fujiyama A."/>
            <person name="Anterola A."/>
            <person name="Aoki S."/>
            <person name="Ashton N."/>
            <person name="Barbazuk W.B."/>
            <person name="Barker E."/>
            <person name="Bennetzen J."/>
            <person name="Bezanilla M."/>
            <person name="Blankenship R."/>
            <person name="Cho S.H."/>
            <person name="Dutcher S."/>
            <person name="Estelle M."/>
            <person name="Fawcett J.A."/>
            <person name="Gundlach H."/>
            <person name="Hanada K."/>
            <person name="Heyl A."/>
            <person name="Hicks K.A."/>
            <person name="Hugh J."/>
            <person name="Lohr M."/>
            <person name="Mayer K."/>
            <person name="Melkozernov A."/>
            <person name="Murata T."/>
            <person name="Nelson D."/>
            <person name="Pils B."/>
            <person name="Prigge M."/>
            <person name="Reiss B."/>
            <person name="Renner T."/>
            <person name="Rombauts S."/>
            <person name="Rushton P."/>
            <person name="Sanderfoot A."/>
            <person name="Schween G."/>
            <person name="Shiu S.-H."/>
            <person name="Stueber K."/>
            <person name="Theodoulou F.L."/>
            <person name="Tu H."/>
            <person name="Van de Peer Y."/>
            <person name="Verrier P.J."/>
            <person name="Waters E."/>
            <person name="Wood A."/>
            <person name="Yang L."/>
            <person name="Cove D."/>
            <person name="Cuming A."/>
            <person name="Hasebe M."/>
            <person name="Lucas S."/>
            <person name="Mishler D.B."/>
            <person name="Reski R."/>
            <person name="Grigoriev I."/>
            <person name="Quatrano R.S."/>
            <person name="Boore J.L."/>
        </authorList>
    </citation>
    <scope>NUCLEOTIDE SEQUENCE [LARGE SCALE GENOMIC DNA]</scope>
    <source>
        <strain evidence="13 14">cv. Gransden 2004</strain>
    </source>
</reference>
<dbReference type="GO" id="GO:0005783">
    <property type="term" value="C:endoplasmic reticulum"/>
    <property type="evidence" value="ECO:0000318"/>
    <property type="project" value="GO_Central"/>
</dbReference>
<dbReference type="InterPro" id="IPR019308">
    <property type="entry name" value="TMEM214"/>
</dbReference>
<dbReference type="STRING" id="3218.A9S242"/>
<dbReference type="RefSeq" id="XP_024381023.1">
    <property type="nucleotide sequence ID" value="XM_024525255.2"/>
</dbReference>
<dbReference type="EnsemblPlants" id="Pp3c7_7370V3.1">
    <property type="protein sequence ID" value="Pp3c7_7370V3.1"/>
    <property type="gene ID" value="Pp3c7_7370"/>
</dbReference>
<comment type="function">
    <text evidence="10">Critical mediator, in cooperation with CASP4, of endoplasmic reticulum-stress induced apoptosis. Required or the activation of CASP4 following endoplasmic reticulum stress.</text>
</comment>
<dbReference type="GeneID" id="112284900"/>
<dbReference type="OrthoDB" id="10022292at2759"/>
<comment type="subcellular location">
    <subcellularLocation>
        <location evidence="1">Endoplasmic reticulum membrane</location>
        <topology evidence="1">Multi-pass membrane protein</topology>
    </subcellularLocation>
</comment>
<dbReference type="KEGG" id="ppp:112284900"/>
<evidence type="ECO:0000256" key="9">
    <source>
        <dbReference type="ARBA" id="ARBA00023180"/>
    </source>
</evidence>
<keyword evidence="8" id="KW-0472">Membrane</keyword>
<evidence type="ECO:0000313" key="14">
    <source>
        <dbReference type="Proteomes" id="UP000006727"/>
    </source>
</evidence>
<dbReference type="EMBL" id="ABEU02000007">
    <property type="protein sequence ID" value="PNR50893.1"/>
    <property type="molecule type" value="Genomic_DNA"/>
</dbReference>
<evidence type="ECO:0000256" key="10">
    <source>
        <dbReference type="ARBA" id="ARBA00024938"/>
    </source>
</evidence>
<feature type="compositionally biased region" description="Polar residues" evidence="11">
    <location>
        <begin position="8"/>
        <end position="21"/>
    </location>
</feature>
<evidence type="ECO:0000256" key="8">
    <source>
        <dbReference type="ARBA" id="ARBA00023136"/>
    </source>
</evidence>
<dbReference type="HOGENOM" id="CLU_029159_2_0_1"/>
<feature type="compositionally biased region" description="Acidic residues" evidence="11">
    <location>
        <begin position="92"/>
        <end position="101"/>
    </location>
</feature>
<dbReference type="PANTHER" id="PTHR13448">
    <property type="entry name" value="TRANSMEMBRANE PROTEIN 214"/>
    <property type="match status" value="1"/>
</dbReference>
<proteinExistence type="inferred from homology"/>
<keyword evidence="4" id="KW-0812">Transmembrane</keyword>
<evidence type="ECO:0000256" key="5">
    <source>
        <dbReference type="ARBA" id="ARBA00022703"/>
    </source>
</evidence>
<keyword evidence="6" id="KW-0256">Endoplasmic reticulum</keyword>
<feature type="region of interest" description="Disordered" evidence="11">
    <location>
        <begin position="1"/>
        <end position="65"/>
    </location>
</feature>
<evidence type="ECO:0000256" key="4">
    <source>
        <dbReference type="ARBA" id="ARBA00022692"/>
    </source>
</evidence>
<reference evidence="12 14" key="2">
    <citation type="journal article" date="2018" name="Plant J.">
        <title>The Physcomitrella patens chromosome-scale assembly reveals moss genome structure and evolution.</title>
        <authorList>
            <person name="Lang D."/>
            <person name="Ullrich K.K."/>
            <person name="Murat F."/>
            <person name="Fuchs J."/>
            <person name="Jenkins J."/>
            <person name="Haas F.B."/>
            <person name="Piednoel M."/>
            <person name="Gundlach H."/>
            <person name="Van Bel M."/>
            <person name="Meyberg R."/>
            <person name="Vives C."/>
            <person name="Morata J."/>
            <person name="Symeonidi A."/>
            <person name="Hiss M."/>
            <person name="Muchero W."/>
            <person name="Kamisugi Y."/>
            <person name="Saleh O."/>
            <person name="Blanc G."/>
            <person name="Decker E.L."/>
            <person name="van Gessel N."/>
            <person name="Grimwood J."/>
            <person name="Hayes R.D."/>
            <person name="Graham S.W."/>
            <person name="Gunter L.E."/>
            <person name="McDaniel S.F."/>
            <person name="Hoernstein S.N.W."/>
            <person name="Larsson A."/>
            <person name="Li F.W."/>
            <person name="Perroud P.F."/>
            <person name="Phillips J."/>
            <person name="Ranjan P."/>
            <person name="Rokshar D.S."/>
            <person name="Rothfels C.J."/>
            <person name="Schneider L."/>
            <person name="Shu S."/>
            <person name="Stevenson D.W."/>
            <person name="Thummler F."/>
            <person name="Tillich M."/>
            <person name="Villarreal Aguilar J.C."/>
            <person name="Widiez T."/>
            <person name="Wong G.K."/>
            <person name="Wymore A."/>
            <person name="Zhang Y."/>
            <person name="Zimmer A.D."/>
            <person name="Quatrano R.S."/>
            <person name="Mayer K.F.X."/>
            <person name="Goodstein D."/>
            <person name="Casacuberta J.M."/>
            <person name="Vandepoele K."/>
            <person name="Reski R."/>
            <person name="Cuming A.C."/>
            <person name="Tuskan G.A."/>
            <person name="Maumus F."/>
            <person name="Salse J."/>
            <person name="Schmutz J."/>
            <person name="Rensing S.A."/>
        </authorList>
    </citation>
    <scope>NUCLEOTIDE SEQUENCE [LARGE SCALE GENOMIC DNA]</scope>
    <source>
        <strain evidence="13 14">cv. Gransden 2004</strain>
    </source>
</reference>
<keyword evidence="7" id="KW-1133">Transmembrane helix</keyword>
<feature type="region of interest" description="Disordered" evidence="11">
    <location>
        <begin position="89"/>
        <end position="128"/>
    </location>
</feature>
<dbReference type="FunCoup" id="A9S242">
    <property type="interactions" value="3424"/>
</dbReference>
<dbReference type="Proteomes" id="UP000006727">
    <property type="component" value="Chromosome 7"/>
</dbReference>
<dbReference type="Gramene" id="Pp3c7_7370V3.2">
    <property type="protein sequence ID" value="Pp3c7_7370V3.2"/>
    <property type="gene ID" value="Pp3c7_7370"/>
</dbReference>
<feature type="compositionally biased region" description="Basic and acidic residues" evidence="11">
    <location>
        <begin position="40"/>
        <end position="50"/>
    </location>
</feature>
<organism evidence="12">
    <name type="scientific">Physcomitrium patens</name>
    <name type="common">Spreading-leaved earth moss</name>
    <name type="synonym">Physcomitrella patens</name>
    <dbReference type="NCBI Taxonomy" id="3218"/>
    <lineage>
        <taxon>Eukaryota</taxon>
        <taxon>Viridiplantae</taxon>
        <taxon>Streptophyta</taxon>
        <taxon>Embryophyta</taxon>
        <taxon>Bryophyta</taxon>
        <taxon>Bryophytina</taxon>
        <taxon>Bryopsida</taxon>
        <taxon>Funariidae</taxon>
        <taxon>Funariales</taxon>
        <taxon>Funariaceae</taxon>
        <taxon>Physcomitrium</taxon>
    </lineage>
</organism>
<evidence type="ECO:0000256" key="2">
    <source>
        <dbReference type="ARBA" id="ARBA00007984"/>
    </source>
</evidence>
<dbReference type="OMA" id="WVHVLLP"/>
<dbReference type="AlphaFoldDB" id="A9S242"/>
<dbReference type="GO" id="GO:0005789">
    <property type="term" value="C:endoplasmic reticulum membrane"/>
    <property type="evidence" value="ECO:0007669"/>
    <property type="project" value="UniProtKB-SubCell"/>
</dbReference>
<reference evidence="13" key="3">
    <citation type="submission" date="2020-12" db="UniProtKB">
        <authorList>
            <consortium name="EnsemblPlants"/>
        </authorList>
    </citation>
    <scope>IDENTIFICATION</scope>
</reference>
<accession>A9S242</accession>
<dbReference type="EnsemblPlants" id="Pp3c7_7370V3.2">
    <property type="protein sequence ID" value="Pp3c7_7370V3.2"/>
    <property type="gene ID" value="Pp3c7_7370"/>
</dbReference>
<keyword evidence="9" id="KW-0325">Glycoprotein</keyword>
<dbReference type="Gramene" id="Pp3c7_7370V3.1">
    <property type="protein sequence ID" value="Pp3c7_7370V3.1"/>
    <property type="gene ID" value="Pp3c7_7370"/>
</dbReference>
<dbReference type="Pfam" id="PF10151">
    <property type="entry name" value="TMEM214"/>
    <property type="match status" value="1"/>
</dbReference>
<dbReference type="eggNOG" id="KOG4467">
    <property type="taxonomic scope" value="Eukaryota"/>
</dbReference>
<gene>
    <name evidence="13" type="primary">LOC112284900</name>
    <name evidence="12" type="ORF">PHYPA_010079</name>
</gene>
<keyword evidence="14" id="KW-1185">Reference proteome</keyword>
<evidence type="ECO:0000313" key="13">
    <source>
        <dbReference type="EnsemblPlants" id="Pp3c7_7370V3.1"/>
    </source>
</evidence>
<feature type="compositionally biased region" description="Basic residues" evidence="11">
    <location>
        <begin position="118"/>
        <end position="127"/>
    </location>
</feature>
<dbReference type="PANTHER" id="PTHR13448:SF0">
    <property type="entry name" value="TRANSMEMBRANE PROTEIN 214"/>
    <property type="match status" value="1"/>
</dbReference>
<dbReference type="Gramene" id="Pp3c7_7370V3.3">
    <property type="protein sequence ID" value="Pp3c7_7370V3.3"/>
    <property type="gene ID" value="Pp3c7_7370"/>
</dbReference>
<dbReference type="GO" id="GO:0005794">
    <property type="term" value="C:Golgi apparatus"/>
    <property type="evidence" value="ECO:0000318"/>
    <property type="project" value="GO_Central"/>
</dbReference>
<protein>
    <submittedName>
        <fullName evidence="12 13">Uncharacterized protein</fullName>
    </submittedName>
</protein>